<proteinExistence type="predicted"/>
<evidence type="ECO:0000313" key="4">
    <source>
        <dbReference type="Proteomes" id="UP000663193"/>
    </source>
</evidence>
<reference evidence="4" key="1">
    <citation type="journal article" date="2021" name="BMC Genomics">
        <title>Chromosome-level genome assembly and manually-curated proteome of model necrotroph Parastagonospora nodorum Sn15 reveals a genome-wide trove of candidate effector homologs, and redundancy of virulence-related functions within an accessory chromosome.</title>
        <authorList>
            <person name="Bertazzoni S."/>
            <person name="Jones D.A.B."/>
            <person name="Phan H.T."/>
            <person name="Tan K.-C."/>
            <person name="Hane J.K."/>
        </authorList>
    </citation>
    <scope>NUCLEOTIDE SEQUENCE [LARGE SCALE GENOMIC DNA]</scope>
    <source>
        <strain evidence="4">SN15 / ATCC MYA-4574 / FGSC 10173)</strain>
    </source>
</reference>
<dbReference type="InterPro" id="IPR056884">
    <property type="entry name" value="NPHP3-like_N"/>
</dbReference>
<sequence>MDPLSALSIASAVIQIVDFSSKVIARTREVYQSADGSIEEITLIEDATANLDDLMKDLMSKTEIEAFTRGAFDRKTPDQQLIQLAEDSNTLANELNQTLKACRVKKDGSQRGALSQGLRSVLEQKSLTTLKQKLDELRKQIDTTLLITIRQGMTNGSVRKKPPPNETAEFTDRKVTFLAAVRDHDWQPTTQHDLAAFSDRLISSIDMDIEERFLNAILGRLYFADMSDRHSSIPQAHRETFQWIYKSRVHKDSTNWDSFADWLSASDDKNVYWVTGKPGSGKSTLMKFMFDNPSTWNSLKSWSHSKPLTKAGFFFWNSGTVMQMSRQGLIQSLLYSSLKEDNNTLLNVFKQRYQQFLGFGGGRQPLVWSELREAFETMISAPLTPRNFFFMIDGLDEFDGDSKELIELVLSIADHPHVKICVASRPWLVFSDAFADRPSLRLEDLTRNDVQNYIKSFFANNQHYTRLARLEPTGASSLIDSIAEKSAGVFLWVYLVVRSLLDGLSNADRLSDLARRLNALPPGLEELFSKLLRSLDADYFTHACQLLRLVAGMNRPHLLYLYFADNEDENSTIQDETRSLSPDEILSRLETMDRRLMSRCKGFLEVDNRSTQLDQPLSEDSRVGWIHRTAKDFLTSGTLWQTVLEATGHDAFDIERRWANASMGIFKTTPASLDERWTNLRICIDYAILVEFSHNVCPVEYLNELWRSTVQRRIYESGGSSPDIPLSQIRSPLDFAVHFCLVSYINAIGPIVTREELTHARKTERMPRASRLYLDRTDSVSLLGAGFEYIRAREKRESESRAYYSLRSPARLKEALRKIEIRVGTIEKGRKEGRWERTKKRLF</sequence>
<protein>
    <recommendedName>
        <fullName evidence="2">NACHT domain-containing protein</fullName>
    </recommendedName>
</protein>
<dbReference type="OrthoDB" id="443402at2759"/>
<dbReference type="PANTHER" id="PTHR10039">
    <property type="entry name" value="AMELOGENIN"/>
    <property type="match status" value="1"/>
</dbReference>
<dbReference type="VEuPathDB" id="FungiDB:JI435_150270"/>
<evidence type="ECO:0000256" key="1">
    <source>
        <dbReference type="ARBA" id="ARBA00022737"/>
    </source>
</evidence>
<keyword evidence="1" id="KW-0677">Repeat</keyword>
<keyword evidence="4" id="KW-1185">Reference proteome</keyword>
<dbReference type="InterPro" id="IPR007111">
    <property type="entry name" value="NACHT_NTPase"/>
</dbReference>
<feature type="domain" description="NACHT" evidence="2">
    <location>
        <begin position="270"/>
        <end position="426"/>
    </location>
</feature>
<dbReference type="InterPro" id="IPR056693">
    <property type="entry name" value="DUF7791"/>
</dbReference>
<name>A0A7U2F6Z4_PHANO</name>
<dbReference type="Pfam" id="PF24883">
    <property type="entry name" value="NPHP3_N"/>
    <property type="match status" value="1"/>
</dbReference>
<dbReference type="InterPro" id="IPR027417">
    <property type="entry name" value="P-loop_NTPase"/>
</dbReference>
<dbReference type="Pfam" id="PF25053">
    <property type="entry name" value="DUF7791"/>
    <property type="match status" value="1"/>
</dbReference>
<dbReference type="PANTHER" id="PTHR10039:SF5">
    <property type="entry name" value="NACHT DOMAIN-CONTAINING PROTEIN"/>
    <property type="match status" value="1"/>
</dbReference>
<organism evidence="3 4">
    <name type="scientific">Phaeosphaeria nodorum (strain SN15 / ATCC MYA-4574 / FGSC 10173)</name>
    <name type="common">Glume blotch fungus</name>
    <name type="synonym">Parastagonospora nodorum</name>
    <dbReference type="NCBI Taxonomy" id="321614"/>
    <lineage>
        <taxon>Eukaryota</taxon>
        <taxon>Fungi</taxon>
        <taxon>Dikarya</taxon>
        <taxon>Ascomycota</taxon>
        <taxon>Pezizomycotina</taxon>
        <taxon>Dothideomycetes</taxon>
        <taxon>Pleosporomycetidae</taxon>
        <taxon>Pleosporales</taxon>
        <taxon>Pleosporineae</taxon>
        <taxon>Phaeosphaeriaceae</taxon>
        <taxon>Parastagonospora</taxon>
    </lineage>
</organism>
<accession>A0A7U2F6Z4</accession>
<dbReference type="Gene3D" id="3.40.50.300">
    <property type="entry name" value="P-loop containing nucleotide triphosphate hydrolases"/>
    <property type="match status" value="1"/>
</dbReference>
<dbReference type="AlphaFoldDB" id="A0A7U2F6Z4"/>
<dbReference type="PROSITE" id="PS50837">
    <property type="entry name" value="NACHT"/>
    <property type="match status" value="1"/>
</dbReference>
<dbReference type="EMBL" id="CP069032">
    <property type="protein sequence ID" value="QRC99651.1"/>
    <property type="molecule type" value="Genomic_DNA"/>
</dbReference>
<evidence type="ECO:0000259" key="2">
    <source>
        <dbReference type="PROSITE" id="PS50837"/>
    </source>
</evidence>
<dbReference type="Proteomes" id="UP000663193">
    <property type="component" value="Chromosome 10"/>
</dbReference>
<dbReference type="SUPFAM" id="SSF52540">
    <property type="entry name" value="P-loop containing nucleoside triphosphate hydrolases"/>
    <property type="match status" value="1"/>
</dbReference>
<gene>
    <name evidence="3" type="ORF">JI435_150270</name>
</gene>
<evidence type="ECO:0000313" key="3">
    <source>
        <dbReference type="EMBL" id="QRC99651.1"/>
    </source>
</evidence>